<dbReference type="Pfam" id="PF13738">
    <property type="entry name" value="Pyr_redox_3"/>
    <property type="match status" value="1"/>
</dbReference>
<dbReference type="GO" id="GO:0004497">
    <property type="term" value="F:monooxygenase activity"/>
    <property type="evidence" value="ECO:0007669"/>
    <property type="project" value="TreeGrafter"/>
</dbReference>
<dbReference type="Gene3D" id="3.50.50.60">
    <property type="entry name" value="FAD/NAD(P)-binding domain"/>
    <property type="match status" value="1"/>
</dbReference>
<name>A0A4Y8QXP5_9MICO</name>
<dbReference type="InterPro" id="IPR036188">
    <property type="entry name" value="FAD/NAD-bd_sf"/>
</dbReference>
<evidence type="ECO:0000313" key="2">
    <source>
        <dbReference type="EMBL" id="TFF04482.1"/>
    </source>
</evidence>
<dbReference type="EMBL" id="SOZH01000012">
    <property type="protein sequence ID" value="TFF04482.1"/>
    <property type="molecule type" value="Genomic_DNA"/>
</dbReference>
<sequence>MIGAGQSGLAAARAVRARGLEPLVLEAGDRPVGSWPSYYESLRLFSPARYSGFPGFGFGGDPDRYPARDEVVAHLQRYADHLGVEVRTGTRAVAVEPAEAGFVVRTDDGVELDASGVIAATGSFANPVRSSVAGLERFAGRVMHAAQYREPSPFAGQRVVVVGGGNSGVQIAYELAQVSDVTLATREPVVFAVQRPLGRDVHFWFRVTGFDRFPPAVLRRVVRGPLVLDTGAYRSALEDGTVDTRAMFTEVEQDEVVWADGTREHVDALVLATGYRPALGYLGDLAGLDERGVPRQRGGVSLVRPGLGFVGLELQRSFASNTLRGVHRDAAHVAAAVGAHARTVRTLTRS</sequence>
<dbReference type="SUPFAM" id="SSF51905">
    <property type="entry name" value="FAD/NAD(P)-binding domain"/>
    <property type="match status" value="2"/>
</dbReference>
<comment type="caution">
    <text evidence="2">The sequence shown here is derived from an EMBL/GenBank/DDBJ whole genome shotgun (WGS) entry which is preliminary data.</text>
</comment>
<protein>
    <submittedName>
        <fullName evidence="2">NAD(P)/FAD-dependent oxidoreductase</fullName>
    </submittedName>
</protein>
<evidence type="ECO:0000256" key="1">
    <source>
        <dbReference type="ARBA" id="ARBA00023002"/>
    </source>
</evidence>
<proteinExistence type="predicted"/>
<dbReference type="Proteomes" id="UP000298003">
    <property type="component" value="Unassembled WGS sequence"/>
</dbReference>
<organism evidence="2 3">
    <name type="scientific">Cellulosimicrobium funkei</name>
    <dbReference type="NCBI Taxonomy" id="264251"/>
    <lineage>
        <taxon>Bacteria</taxon>
        <taxon>Bacillati</taxon>
        <taxon>Actinomycetota</taxon>
        <taxon>Actinomycetes</taxon>
        <taxon>Micrococcales</taxon>
        <taxon>Promicromonosporaceae</taxon>
        <taxon>Cellulosimicrobium</taxon>
    </lineage>
</organism>
<dbReference type="PIRSF" id="PIRSF000332">
    <property type="entry name" value="FMO"/>
    <property type="match status" value="1"/>
</dbReference>
<dbReference type="InterPro" id="IPR050982">
    <property type="entry name" value="Auxin_biosynth/cation_transpt"/>
</dbReference>
<dbReference type="PANTHER" id="PTHR43539">
    <property type="entry name" value="FLAVIN-BINDING MONOOXYGENASE-LIKE PROTEIN (AFU_ORTHOLOGUE AFUA_4G09220)"/>
    <property type="match status" value="1"/>
</dbReference>
<keyword evidence="1" id="KW-0560">Oxidoreductase</keyword>
<dbReference type="PANTHER" id="PTHR43539:SF78">
    <property type="entry name" value="FLAVIN-CONTAINING MONOOXYGENASE"/>
    <property type="match status" value="1"/>
</dbReference>
<reference evidence="2 3" key="1">
    <citation type="submission" date="2019-03" db="EMBL/GenBank/DDBJ databases">
        <title>Cellulosimicrobium funkei JCM14302 Assembly.</title>
        <authorList>
            <person name="Dou T."/>
        </authorList>
    </citation>
    <scope>NUCLEOTIDE SEQUENCE [LARGE SCALE GENOMIC DNA]</scope>
    <source>
        <strain evidence="2 3">JCM 14302</strain>
    </source>
</reference>
<dbReference type="PRINTS" id="PR00368">
    <property type="entry name" value="FADPNR"/>
</dbReference>
<dbReference type="GO" id="GO:0050660">
    <property type="term" value="F:flavin adenine dinucleotide binding"/>
    <property type="evidence" value="ECO:0007669"/>
    <property type="project" value="InterPro"/>
</dbReference>
<keyword evidence="3" id="KW-1185">Reference proteome</keyword>
<evidence type="ECO:0000313" key="3">
    <source>
        <dbReference type="Proteomes" id="UP000298003"/>
    </source>
</evidence>
<dbReference type="PRINTS" id="PR00469">
    <property type="entry name" value="PNDRDTASEII"/>
</dbReference>
<dbReference type="InterPro" id="IPR000960">
    <property type="entry name" value="Flavin_mOase"/>
</dbReference>
<gene>
    <name evidence="2" type="ORF">E1O70_18540</name>
</gene>
<accession>A0A4Y8QXP5</accession>
<dbReference type="AlphaFoldDB" id="A0A4Y8QXP5"/>
<dbReference type="GO" id="GO:0050661">
    <property type="term" value="F:NADP binding"/>
    <property type="evidence" value="ECO:0007669"/>
    <property type="project" value="InterPro"/>
</dbReference>